<dbReference type="RefSeq" id="WP_086489319.1">
    <property type="nucleotide sequence ID" value="NZ_MSLT01000023.1"/>
</dbReference>
<dbReference type="InterPro" id="IPR018968">
    <property type="entry name" value="Phasin"/>
</dbReference>
<organism evidence="2 3">
    <name type="scientific">Thioflexithrix psekupsensis</name>
    <dbReference type="NCBI Taxonomy" id="1570016"/>
    <lineage>
        <taxon>Bacteria</taxon>
        <taxon>Pseudomonadati</taxon>
        <taxon>Pseudomonadota</taxon>
        <taxon>Gammaproteobacteria</taxon>
        <taxon>Thiotrichales</taxon>
        <taxon>Thioflexithrix</taxon>
    </lineage>
</organism>
<dbReference type="OrthoDB" id="9968875at2"/>
<comment type="caution">
    <text evidence="2">The sequence shown here is derived from an EMBL/GenBank/DDBJ whole genome shotgun (WGS) entry which is preliminary data.</text>
</comment>
<evidence type="ECO:0000313" key="2">
    <source>
        <dbReference type="EMBL" id="OUD12369.1"/>
    </source>
</evidence>
<dbReference type="Proteomes" id="UP000194798">
    <property type="component" value="Unassembled WGS sequence"/>
</dbReference>
<proteinExistence type="predicted"/>
<keyword evidence="3" id="KW-1185">Reference proteome</keyword>
<name>A0A251X587_9GAMM</name>
<evidence type="ECO:0000313" key="3">
    <source>
        <dbReference type="Proteomes" id="UP000194798"/>
    </source>
</evidence>
<feature type="domain" description="Phasin" evidence="1">
    <location>
        <begin position="83"/>
        <end position="157"/>
    </location>
</feature>
<protein>
    <recommendedName>
        <fullName evidence="1">Phasin domain-containing protein</fullName>
    </recommendedName>
</protein>
<reference evidence="2 3" key="1">
    <citation type="submission" date="2016-12" db="EMBL/GenBank/DDBJ databases">
        <title>Thioflexothrix psekupsii D3 genome sequencing and assembly.</title>
        <authorList>
            <person name="Fomenkov A."/>
            <person name="Vincze T."/>
            <person name="Grabovich M."/>
            <person name="Anton B.P."/>
            <person name="Dubinina G."/>
            <person name="Orlova M."/>
            <person name="Belousova E."/>
            <person name="Roberts R.J."/>
        </authorList>
    </citation>
    <scope>NUCLEOTIDE SEQUENCE [LARGE SCALE GENOMIC DNA]</scope>
    <source>
        <strain evidence="2">D3</strain>
    </source>
</reference>
<evidence type="ECO:0000259" key="1">
    <source>
        <dbReference type="Pfam" id="PF09361"/>
    </source>
</evidence>
<sequence>MQNDVIKQWTEMSKVAVDALQQMTSANAEAMSQLIHNQFNSKNLGDVIKAAVESAKEFREINTQAFNTLLQKQLGMVNLNSSADSVKELGEIGNNAMTKFVEQQTALLNTYVETNRIYLDAIKDAKNPQDLVAAQTKMFTELQAQMKSHTMQTLTTLEALKSAISTWSSTMQNNAK</sequence>
<dbReference type="Pfam" id="PF09361">
    <property type="entry name" value="Phasin_2"/>
    <property type="match status" value="1"/>
</dbReference>
<gene>
    <name evidence="2" type="ORF">TPSD3_14760</name>
</gene>
<accession>A0A251X587</accession>
<dbReference type="AlphaFoldDB" id="A0A251X587"/>
<dbReference type="EMBL" id="MSLT01000023">
    <property type="protein sequence ID" value="OUD12369.1"/>
    <property type="molecule type" value="Genomic_DNA"/>
</dbReference>